<comment type="similarity">
    <text evidence="1">Belongs to the plant acyltransferase family.</text>
</comment>
<dbReference type="Gene3D" id="3.30.559.10">
    <property type="entry name" value="Chloramphenicol acetyltransferase-like domain"/>
    <property type="match status" value="2"/>
</dbReference>
<evidence type="ECO:0000313" key="3">
    <source>
        <dbReference type="EMBL" id="KAG6388800.1"/>
    </source>
</evidence>
<gene>
    <name evidence="3" type="ORF">SASPL_150236</name>
</gene>
<evidence type="ECO:0000256" key="2">
    <source>
        <dbReference type="ARBA" id="ARBA00022679"/>
    </source>
</evidence>
<dbReference type="PANTHER" id="PTHR31147">
    <property type="entry name" value="ACYL TRANSFERASE 4"/>
    <property type="match status" value="1"/>
</dbReference>
<sequence>MHIKGFVPWYVVMASTKRLTLRVTRKTPELLCPAVSTPNEFKYLSDIDDQSFLRSYAASINFYKKNPSMEGKDPVKIIREAIAKALVFYYPLAGRLREHTGRKLVVECTGQGVMFAEADADATLQHFGEDALYPPFPNLDDISLEMPNNLGIWGDIPLMFIQVTRLKCGGFIFSNNFNHTVCDGVGLSQFLSAVGELARGASSPSIRPVWERHLLMAPQPPCVSFAHREYDASTSGGTLVPLDVMEERSFYFSSAEISALRRSLPPHLQRCSKFEIVAGCTWRCQTIAISPKPDEEIRFSVFIDNRKIMKPRLPIGYYGNVIVFPVVVTTAGELSKNPLHYAVELVRKAKREVVTDEYLRSVASLMVMRDRPSMTEANTYVVSNMTHVGFEQMDVGWGTAEYGGMSKGIYRPTGKIQIAWYSPFKDGFVVPVSLPLESMKVFENKLQVMMTTAPKPSSL</sequence>
<keyword evidence="4" id="KW-1185">Reference proteome</keyword>
<dbReference type="Pfam" id="PF02458">
    <property type="entry name" value="Transferase"/>
    <property type="match status" value="1"/>
</dbReference>
<proteinExistence type="inferred from homology"/>
<dbReference type="Proteomes" id="UP000298416">
    <property type="component" value="Unassembled WGS sequence"/>
</dbReference>
<comment type="caution">
    <text evidence="3">The sequence shown here is derived from an EMBL/GenBank/DDBJ whole genome shotgun (WGS) entry which is preliminary data.</text>
</comment>
<evidence type="ECO:0000313" key="4">
    <source>
        <dbReference type="Proteomes" id="UP000298416"/>
    </source>
</evidence>
<dbReference type="PANTHER" id="PTHR31147:SF66">
    <property type="entry name" value="OS05G0315700 PROTEIN"/>
    <property type="match status" value="1"/>
</dbReference>
<protein>
    <recommendedName>
        <fullName evidence="5">(Z)-3-hexen-1-ol acetyltransferase</fullName>
    </recommendedName>
</protein>
<dbReference type="AlphaFoldDB" id="A0A8X8W5N3"/>
<dbReference type="InterPro" id="IPR023213">
    <property type="entry name" value="CAT-like_dom_sf"/>
</dbReference>
<name>A0A8X8W5N3_SALSN</name>
<reference evidence="3" key="2">
    <citation type="submission" date="2020-08" db="EMBL/GenBank/DDBJ databases">
        <title>Plant Genome Project.</title>
        <authorList>
            <person name="Zhang R.-G."/>
        </authorList>
    </citation>
    <scope>NUCLEOTIDE SEQUENCE</scope>
    <source>
        <strain evidence="3">Huo1</strain>
        <tissue evidence="3">Leaf</tissue>
    </source>
</reference>
<accession>A0A8X8W5N3</accession>
<evidence type="ECO:0008006" key="5">
    <source>
        <dbReference type="Google" id="ProtNLM"/>
    </source>
</evidence>
<dbReference type="InterPro" id="IPR050898">
    <property type="entry name" value="Plant_acyltransferase"/>
</dbReference>
<organism evidence="3">
    <name type="scientific">Salvia splendens</name>
    <name type="common">Scarlet sage</name>
    <dbReference type="NCBI Taxonomy" id="180675"/>
    <lineage>
        <taxon>Eukaryota</taxon>
        <taxon>Viridiplantae</taxon>
        <taxon>Streptophyta</taxon>
        <taxon>Embryophyta</taxon>
        <taxon>Tracheophyta</taxon>
        <taxon>Spermatophyta</taxon>
        <taxon>Magnoliopsida</taxon>
        <taxon>eudicotyledons</taxon>
        <taxon>Gunneridae</taxon>
        <taxon>Pentapetalae</taxon>
        <taxon>asterids</taxon>
        <taxon>lamiids</taxon>
        <taxon>Lamiales</taxon>
        <taxon>Lamiaceae</taxon>
        <taxon>Nepetoideae</taxon>
        <taxon>Mentheae</taxon>
        <taxon>Salviinae</taxon>
        <taxon>Salvia</taxon>
        <taxon>Salvia subgen. Calosphace</taxon>
        <taxon>core Calosphace</taxon>
    </lineage>
</organism>
<dbReference type="EMBL" id="PNBA02000020">
    <property type="protein sequence ID" value="KAG6388800.1"/>
    <property type="molecule type" value="Genomic_DNA"/>
</dbReference>
<dbReference type="GO" id="GO:0016740">
    <property type="term" value="F:transferase activity"/>
    <property type="evidence" value="ECO:0007669"/>
    <property type="project" value="UniProtKB-KW"/>
</dbReference>
<keyword evidence="2" id="KW-0808">Transferase</keyword>
<evidence type="ECO:0000256" key="1">
    <source>
        <dbReference type="ARBA" id="ARBA00009861"/>
    </source>
</evidence>
<reference evidence="3" key="1">
    <citation type="submission" date="2018-01" db="EMBL/GenBank/DDBJ databases">
        <authorList>
            <person name="Mao J.F."/>
        </authorList>
    </citation>
    <scope>NUCLEOTIDE SEQUENCE</scope>
    <source>
        <strain evidence="3">Huo1</strain>
        <tissue evidence="3">Leaf</tissue>
    </source>
</reference>